<dbReference type="InterPro" id="IPR002110">
    <property type="entry name" value="Ankyrin_rpt"/>
</dbReference>
<dbReference type="AlphaFoldDB" id="A0A377GGL6"/>
<evidence type="ECO:0000256" key="3">
    <source>
        <dbReference type="PROSITE-ProRule" id="PRU00023"/>
    </source>
</evidence>
<dbReference type="OrthoDB" id="5654093at2"/>
<dbReference type="SUPFAM" id="SSF48403">
    <property type="entry name" value="Ankyrin repeat"/>
    <property type="match status" value="1"/>
</dbReference>
<keyword evidence="1" id="KW-0677">Repeat</keyword>
<evidence type="ECO:0000313" key="7">
    <source>
        <dbReference type="Proteomes" id="UP000254374"/>
    </source>
</evidence>
<dbReference type="EMBL" id="UGGV01000001">
    <property type="protein sequence ID" value="STO23926.1"/>
    <property type="molecule type" value="Genomic_DNA"/>
</dbReference>
<evidence type="ECO:0000313" key="5">
    <source>
        <dbReference type="EMBL" id="STO23926.1"/>
    </source>
</evidence>
<dbReference type="EMBL" id="FTNL01000023">
    <property type="protein sequence ID" value="SIR75993.1"/>
    <property type="molecule type" value="Genomic_DNA"/>
</dbReference>
<dbReference type="InterPro" id="IPR036770">
    <property type="entry name" value="Ankyrin_rpt-contain_sf"/>
</dbReference>
<feature type="repeat" description="ANK" evidence="3">
    <location>
        <begin position="937"/>
        <end position="962"/>
    </location>
</feature>
<dbReference type="Proteomes" id="UP000254374">
    <property type="component" value="Unassembled WGS sequence"/>
</dbReference>
<proteinExistence type="predicted"/>
<reference evidence="4 6" key="1">
    <citation type="submission" date="2017-01" db="EMBL/GenBank/DDBJ databases">
        <authorList>
            <person name="Varghese N."/>
            <person name="Submissions S."/>
        </authorList>
    </citation>
    <scope>NUCLEOTIDE SEQUENCE [LARGE SCALE GENOMIC DNA]</scope>
    <source>
        <strain evidence="4 6">ATCC 33342</strain>
    </source>
</reference>
<keyword evidence="2 3" id="KW-0040">ANK repeat</keyword>
<dbReference type="Proteomes" id="UP000186808">
    <property type="component" value="Unassembled WGS sequence"/>
</dbReference>
<reference evidence="5 7" key="2">
    <citation type="submission" date="2018-06" db="EMBL/GenBank/DDBJ databases">
        <authorList>
            <consortium name="Pathogen Informatics"/>
            <person name="Doyle S."/>
        </authorList>
    </citation>
    <scope>NUCLEOTIDE SEQUENCE [LARGE SCALE GENOMIC DNA]</scope>
    <source>
        <strain evidence="5 7">NCTC11401</strain>
    </source>
</reference>
<evidence type="ECO:0000313" key="4">
    <source>
        <dbReference type="EMBL" id="SIR75993.1"/>
    </source>
</evidence>
<dbReference type="PROSITE" id="PS50088">
    <property type="entry name" value="ANK_REPEAT"/>
    <property type="match status" value="2"/>
</dbReference>
<dbReference type="Pfam" id="PF13637">
    <property type="entry name" value="Ank_4"/>
    <property type="match status" value="1"/>
</dbReference>
<protein>
    <submittedName>
        <fullName evidence="4">Ankyrin repeat-containing protein</fullName>
    </submittedName>
    <submittedName>
        <fullName evidence="5">Ribulose-5-phosphate 4-epimerase and related epimerases and aldolases</fullName>
    </submittedName>
</protein>
<gene>
    <name evidence="5" type="ORF">NCTC11401_00732</name>
    <name evidence="4" type="ORF">SAMN05421777_12313</name>
</gene>
<evidence type="ECO:0000313" key="6">
    <source>
        <dbReference type="Proteomes" id="UP000186808"/>
    </source>
</evidence>
<organism evidence="5 7">
    <name type="scientific">Fluoribacter gormanii</name>
    <dbReference type="NCBI Taxonomy" id="464"/>
    <lineage>
        <taxon>Bacteria</taxon>
        <taxon>Pseudomonadati</taxon>
        <taxon>Pseudomonadota</taxon>
        <taxon>Gammaproteobacteria</taxon>
        <taxon>Legionellales</taxon>
        <taxon>Legionellaceae</taxon>
        <taxon>Fluoribacter</taxon>
    </lineage>
</organism>
<keyword evidence="6" id="KW-1185">Reference proteome</keyword>
<dbReference type="SMART" id="SM00248">
    <property type="entry name" value="ANK"/>
    <property type="match status" value="6"/>
</dbReference>
<dbReference type="PROSITE" id="PS50297">
    <property type="entry name" value="ANK_REP_REGION"/>
    <property type="match status" value="1"/>
</dbReference>
<feature type="repeat" description="ANK" evidence="3">
    <location>
        <begin position="904"/>
        <end position="936"/>
    </location>
</feature>
<evidence type="ECO:0000256" key="2">
    <source>
        <dbReference type="ARBA" id="ARBA00023043"/>
    </source>
</evidence>
<dbReference type="RefSeq" id="WP_058469241.1">
    <property type="nucleotide sequence ID" value="NZ_CAAAIX010000041.1"/>
</dbReference>
<sequence>MRNLTQLPLFKNAASILEDLEQYRDTPEIQEGAKQLVQALNASEMSSPVFYHPSLPKYALSAFEKEEINETQFISMLLIWAALKDYSQKEQISLNVYKLTDKDEVAQQKLRGYLTIQHISNHFIGDGGNGIKDDMDDNSEEKLFKSILDQDIPESERCFYTFVVKDPGEYFGIFEAIKRTGFDLLMPKKIKSGEYEFIIPSMTIIQSVLNVLVQKPKKLYPQIGENDFDDVYEMHRLDAHPFGLSFPETHEKSEADNLKSGCFGFALHDLYHVVLLSFTSEAHKDVFNAMIDLGKKLHSTAEEQKKRSYSEAVGSLIDNEFRQYVAGSTLSQAISKQQKTLLDSNENAVIAAMMGVLVKSVFYEQILEHSHPTTDADYSKETEDYIQTLEKINPKNTVAEKSEFCRELLAQLFQANGILNQQEIKLNRLVDILFNEERIVNTLGLDRVLSFDFTGFVSAYKHTVSLIQQQMVHCVRDPKNQKEGAWLNHYFDMAGKLQKAVHSNDIEEIKRIFLNKEYLQYYVSLDRIHGIEPSLIEQAAQLGHVETVRLLHSAGASLNALMLINAAKNKDIKMMNYLLEAGINPTEIDERGLSAIDYCLESGYIEGLKSVLAYTSLGRHHLEYLKYKGIQIHPDCNSLLERYDQFKKSLYDIYFCFENNKRAQLLYELVKSNTDGFSYLTQIEFDRLPDIHFSSNPKYYSSPNAHMYVNILDCLEIEQIHLMNQHTKLNVNQIDENGRSLLINLIDKAHKKDPELEIKMYRLLIELGANVNYVGPNGESPLGQALISNKFYLVEPLIKEGAEFHFEADDLNYLNSLLKYLANHPDGSKDFNNAFRQMLKNGLEFNQKRSIAIQKGFLDFNPEIKIVSLWSLMRDNHMHRVNIALNLRRFCIEQGANPNELSFDGNLELNVAIANGWDDYVVLILKNNADPNKTDRSGLSPLHAAARKGNEKMMEQLKQYGAKSTLNWRGKTPEEVLNETQSEQKVSALSMFKPVNNGSLEQQTNVPSLIN</sequence>
<name>A0A377GGL6_9GAMM</name>
<evidence type="ECO:0000256" key="1">
    <source>
        <dbReference type="ARBA" id="ARBA00022737"/>
    </source>
</evidence>
<dbReference type="Gene3D" id="1.25.40.20">
    <property type="entry name" value="Ankyrin repeat-containing domain"/>
    <property type="match status" value="3"/>
</dbReference>
<dbReference type="STRING" id="464.Lgor_2912"/>
<accession>A0A377GGL6</accession>
<dbReference type="PANTHER" id="PTHR24171">
    <property type="entry name" value="ANKYRIN REPEAT DOMAIN-CONTAINING PROTEIN 39-RELATED"/>
    <property type="match status" value="1"/>
</dbReference>
<dbReference type="Pfam" id="PF12796">
    <property type="entry name" value="Ank_2"/>
    <property type="match status" value="1"/>
</dbReference>